<dbReference type="InterPro" id="IPR047657">
    <property type="entry name" value="PmbA"/>
</dbReference>
<comment type="caution">
    <text evidence="5">The sequence shown here is derived from an EMBL/GenBank/DDBJ whole genome shotgun (WGS) entry which is preliminary data.</text>
</comment>
<dbReference type="Pfam" id="PF19290">
    <property type="entry name" value="PmbA_TldD_2nd"/>
    <property type="match status" value="1"/>
</dbReference>
<proteinExistence type="inferred from homology"/>
<dbReference type="Pfam" id="PF19289">
    <property type="entry name" value="PmbA_TldD_3rd"/>
    <property type="match status" value="1"/>
</dbReference>
<organism evidence="5 6">
    <name type="scientific">Sutterella massiliensis</name>
    <dbReference type="NCBI Taxonomy" id="1816689"/>
    <lineage>
        <taxon>Bacteria</taxon>
        <taxon>Pseudomonadati</taxon>
        <taxon>Pseudomonadota</taxon>
        <taxon>Betaproteobacteria</taxon>
        <taxon>Burkholderiales</taxon>
        <taxon>Sutterellaceae</taxon>
        <taxon>Sutterella</taxon>
    </lineage>
</organism>
<evidence type="ECO:0000256" key="1">
    <source>
        <dbReference type="ARBA" id="ARBA00005836"/>
    </source>
</evidence>
<dbReference type="InterPro" id="IPR035068">
    <property type="entry name" value="TldD/PmbA_N"/>
</dbReference>
<dbReference type="InterPro" id="IPR045569">
    <property type="entry name" value="Metalloprtase-TldD/E_C"/>
</dbReference>
<feature type="domain" description="Metalloprotease TldD/E central" evidence="4">
    <location>
        <begin position="145"/>
        <end position="247"/>
    </location>
</feature>
<keyword evidence="6" id="KW-1185">Reference proteome</keyword>
<protein>
    <submittedName>
        <fullName evidence="5">Protein PmbA</fullName>
    </submittedName>
</protein>
<dbReference type="EMBL" id="JACJJC010000002">
    <property type="protein sequence ID" value="MBM6703260.1"/>
    <property type="molecule type" value="Genomic_DNA"/>
</dbReference>
<dbReference type="InterPro" id="IPR036059">
    <property type="entry name" value="TldD/PmbA_sf"/>
</dbReference>
<name>A0ABS2DPK8_9BURK</name>
<evidence type="ECO:0000313" key="6">
    <source>
        <dbReference type="Proteomes" id="UP000715095"/>
    </source>
</evidence>
<dbReference type="PANTHER" id="PTHR43421:SF1">
    <property type="entry name" value="METALLOPROTEASE PMBA"/>
    <property type="match status" value="1"/>
</dbReference>
<evidence type="ECO:0000259" key="4">
    <source>
        <dbReference type="Pfam" id="PF19290"/>
    </source>
</evidence>
<dbReference type="Proteomes" id="UP000715095">
    <property type="component" value="Unassembled WGS sequence"/>
</dbReference>
<dbReference type="PANTHER" id="PTHR43421">
    <property type="entry name" value="METALLOPROTEASE PMBA"/>
    <property type="match status" value="1"/>
</dbReference>
<dbReference type="Pfam" id="PF01523">
    <property type="entry name" value="PmbA_TldD_1st"/>
    <property type="match status" value="1"/>
</dbReference>
<reference evidence="5 6" key="1">
    <citation type="journal article" date="2021" name="Sci. Rep.">
        <title>The distribution of antibiotic resistance genes in chicken gut microbiota commensals.</title>
        <authorList>
            <person name="Juricova H."/>
            <person name="Matiasovicova J."/>
            <person name="Kubasova T."/>
            <person name="Cejkova D."/>
            <person name="Rychlik I."/>
        </authorList>
    </citation>
    <scope>NUCLEOTIDE SEQUENCE [LARGE SCALE GENOMIC DNA]</scope>
    <source>
        <strain evidence="5 6">An829</strain>
    </source>
</reference>
<evidence type="ECO:0000259" key="2">
    <source>
        <dbReference type="Pfam" id="PF01523"/>
    </source>
</evidence>
<sequence>MREANFQAFSGDESACEDDTDITVLRRTTVETAQWCVERAKALGASSASAEASFDRGLSASTRMCEPESIERTEESVLVVNVWKGAQRGTASTSDLSEASLERTVRAAVQIASHAKPDPAGGLPDEADLATEFPDLSLYHPFAGTPEEAFRLLERTEAAALAADARITNTEGARFDTSAGVFTLANSLGFCAGYAYGRHSIDCWPIAQSPEGESQRDGWWCEARALEDLMSPEALGALAAQRAVRRLNAGAVSPGRYNVLFEPQAAVGLLDILEALLSGSALYRKASCLGDKFGERILPEHVSVEENPFVARAIGSGAFDDEGCAGRRRLIVDSGRLEGRFLSSYSARKLGLRTTGNAGGAYNLTLSSSQTRTSDDFTAMLKKLDRGILVTELIGQGFNPVTGDYSRGAFGFWVENGRIDHAIEGFSIAGNILEMMMQLEAVGADRLTASERSCGSLLFSDLCAAGVDFDDEAAADE</sequence>
<dbReference type="SUPFAM" id="SSF111283">
    <property type="entry name" value="Putative modulator of DNA gyrase, PmbA/TldD"/>
    <property type="match status" value="1"/>
</dbReference>
<dbReference type="InterPro" id="IPR045570">
    <property type="entry name" value="Metalloprtase-TldD/E_cen_dom"/>
</dbReference>
<feature type="domain" description="Metalloprotease TldD/E N-terminal" evidence="2">
    <location>
        <begin position="56"/>
        <end position="112"/>
    </location>
</feature>
<evidence type="ECO:0000259" key="3">
    <source>
        <dbReference type="Pfam" id="PF19289"/>
    </source>
</evidence>
<dbReference type="InterPro" id="IPR002510">
    <property type="entry name" value="Metalloprtase-TldD/E_N"/>
</dbReference>
<feature type="domain" description="Metalloprotease TldD/E C-terminal" evidence="3">
    <location>
        <begin position="254"/>
        <end position="463"/>
    </location>
</feature>
<gene>
    <name evidence="5" type="ORF">H6A60_01895</name>
</gene>
<dbReference type="Gene3D" id="3.30.2290.10">
    <property type="entry name" value="PmbA/TldD superfamily"/>
    <property type="match status" value="1"/>
</dbReference>
<accession>A0ABS2DPK8</accession>
<dbReference type="RefSeq" id="WP_205101708.1">
    <property type="nucleotide sequence ID" value="NZ_JACJJC010000002.1"/>
</dbReference>
<evidence type="ECO:0000313" key="5">
    <source>
        <dbReference type="EMBL" id="MBM6703260.1"/>
    </source>
</evidence>
<comment type="similarity">
    <text evidence="1">Belongs to the peptidase U62 family.</text>
</comment>